<dbReference type="Gene3D" id="1.10.3680.10">
    <property type="entry name" value="TerB-like"/>
    <property type="match status" value="1"/>
</dbReference>
<dbReference type="AlphaFoldDB" id="A0A840MZ91"/>
<sequence length="183" mass="20668">MTENRIDLSEITPPTESRFRLQRLMLDRLRHFIADVVSPAGSETRTFADGDYRLAAAALLIHVISLDGEPTEAEKRKLHALLEYRFDLDTGTAAKLIADATLVEGEAVDLYRFTSVIMRSVNEEGRLRIIEMMWELVFADGHVSEFEDNVVWRAADLLGISSRDRLNIKHRVADGRLTPDTAS</sequence>
<comment type="caution">
    <text evidence="2">The sequence shown here is derived from an EMBL/GenBank/DDBJ whole genome shotgun (WGS) entry which is preliminary data.</text>
</comment>
<evidence type="ECO:0000259" key="1">
    <source>
        <dbReference type="Pfam" id="PF05099"/>
    </source>
</evidence>
<reference evidence="2 3" key="1">
    <citation type="submission" date="2020-08" db="EMBL/GenBank/DDBJ databases">
        <title>Genomic Encyclopedia of Type Strains, Phase IV (KMG-IV): sequencing the most valuable type-strain genomes for metagenomic binning, comparative biology and taxonomic classification.</title>
        <authorList>
            <person name="Goeker M."/>
        </authorList>
    </citation>
    <scope>NUCLEOTIDE SEQUENCE [LARGE SCALE GENOMIC DNA]</scope>
    <source>
        <strain evidence="2 3">DSM 17498</strain>
    </source>
</reference>
<feature type="domain" description="Co-chaperone DjlA N-terminal" evidence="1">
    <location>
        <begin position="53"/>
        <end position="169"/>
    </location>
</feature>
<name>A0A840MZ91_9BRAD</name>
<accession>A0A840MZ91</accession>
<evidence type="ECO:0000313" key="2">
    <source>
        <dbReference type="EMBL" id="MBB5052060.1"/>
    </source>
</evidence>
<dbReference type="SUPFAM" id="SSF158682">
    <property type="entry name" value="TerB-like"/>
    <property type="match status" value="1"/>
</dbReference>
<dbReference type="Pfam" id="PF05099">
    <property type="entry name" value="TerB"/>
    <property type="match status" value="1"/>
</dbReference>
<organism evidence="2 3">
    <name type="scientific">Afipia massiliensis</name>
    <dbReference type="NCBI Taxonomy" id="211460"/>
    <lineage>
        <taxon>Bacteria</taxon>
        <taxon>Pseudomonadati</taxon>
        <taxon>Pseudomonadota</taxon>
        <taxon>Alphaproteobacteria</taxon>
        <taxon>Hyphomicrobiales</taxon>
        <taxon>Nitrobacteraceae</taxon>
        <taxon>Afipia</taxon>
    </lineage>
</organism>
<proteinExistence type="predicted"/>
<dbReference type="InterPro" id="IPR007791">
    <property type="entry name" value="DjlA_N"/>
</dbReference>
<evidence type="ECO:0000313" key="3">
    <source>
        <dbReference type="Proteomes" id="UP000521227"/>
    </source>
</evidence>
<protein>
    <submittedName>
        <fullName evidence="2">Putative tellurite resistance protein B-like protein</fullName>
    </submittedName>
</protein>
<dbReference type="CDD" id="cd07313">
    <property type="entry name" value="terB_like_2"/>
    <property type="match status" value="1"/>
</dbReference>
<dbReference type="Proteomes" id="UP000521227">
    <property type="component" value="Unassembled WGS sequence"/>
</dbReference>
<dbReference type="InterPro" id="IPR029024">
    <property type="entry name" value="TerB-like"/>
</dbReference>
<dbReference type="EMBL" id="JACHIJ010000003">
    <property type="protein sequence ID" value="MBB5052060.1"/>
    <property type="molecule type" value="Genomic_DNA"/>
</dbReference>
<gene>
    <name evidence="2" type="ORF">HNQ36_002034</name>
</gene>